<proteinExistence type="inferred from homology"/>
<dbReference type="PANTHER" id="PTHR11879:SF6">
    <property type="entry name" value="ASPARTATE AMINOTRANSFERASE, CYTOPLASMIC 2-RELATED"/>
    <property type="match status" value="1"/>
</dbReference>
<comment type="caution">
    <text evidence="10">The sequence shown here is derived from an EMBL/GenBank/DDBJ whole genome shotgun (WGS) entry which is preliminary data.</text>
</comment>
<evidence type="ECO:0000259" key="8">
    <source>
        <dbReference type="Pfam" id="PF00155"/>
    </source>
</evidence>
<dbReference type="GO" id="GO:0006532">
    <property type="term" value="P:aspartate biosynthetic process"/>
    <property type="evidence" value="ECO:0007669"/>
    <property type="project" value="TreeGrafter"/>
</dbReference>
<dbReference type="PRINTS" id="PR00799">
    <property type="entry name" value="TRANSAMINASE"/>
</dbReference>
<keyword evidence="5 10" id="KW-0032">Aminotransferase</keyword>
<dbReference type="GO" id="GO:0005829">
    <property type="term" value="C:cytosol"/>
    <property type="evidence" value="ECO:0007669"/>
    <property type="project" value="TreeGrafter"/>
</dbReference>
<dbReference type="InterPro" id="IPR036824">
    <property type="entry name" value="Nucleoplasmin_core_dom_sf"/>
</dbReference>
<dbReference type="EMBL" id="AKHW03003560">
    <property type="protein sequence ID" value="KYO34284.1"/>
    <property type="molecule type" value="Genomic_DNA"/>
</dbReference>
<evidence type="ECO:0000256" key="3">
    <source>
        <dbReference type="ARBA" id="ARBA00011738"/>
    </source>
</evidence>
<dbReference type="GO" id="GO:0030170">
    <property type="term" value="F:pyridoxal phosphate binding"/>
    <property type="evidence" value="ECO:0007669"/>
    <property type="project" value="InterPro"/>
</dbReference>
<dbReference type="Gene3D" id="2.60.120.340">
    <property type="entry name" value="Nucleoplasmin core domain"/>
    <property type="match status" value="1"/>
</dbReference>
<dbReference type="InterPro" id="IPR000796">
    <property type="entry name" value="Asp_trans"/>
</dbReference>
<dbReference type="AlphaFoldDB" id="A0A151NBU9"/>
<keyword evidence="11" id="KW-1185">Reference proteome</keyword>
<dbReference type="Gene3D" id="3.40.640.10">
    <property type="entry name" value="Type I PLP-dependent aspartate aminotransferase-like (Major domain)"/>
    <property type="match status" value="1"/>
</dbReference>
<evidence type="ECO:0000256" key="5">
    <source>
        <dbReference type="ARBA" id="ARBA00022576"/>
    </source>
</evidence>
<reference evidence="10 11" key="1">
    <citation type="journal article" date="2012" name="Genome Biol.">
        <title>Sequencing three crocodilian genomes to illuminate the evolution of archosaurs and amniotes.</title>
        <authorList>
            <person name="St John J.A."/>
            <person name="Braun E.L."/>
            <person name="Isberg S.R."/>
            <person name="Miles L.G."/>
            <person name="Chong A.Y."/>
            <person name="Gongora J."/>
            <person name="Dalzell P."/>
            <person name="Moran C."/>
            <person name="Bed'hom B."/>
            <person name="Abzhanov A."/>
            <person name="Burgess S.C."/>
            <person name="Cooksey A.M."/>
            <person name="Castoe T.A."/>
            <person name="Crawford N.G."/>
            <person name="Densmore L.D."/>
            <person name="Drew J.C."/>
            <person name="Edwards S.V."/>
            <person name="Faircloth B.C."/>
            <person name="Fujita M.K."/>
            <person name="Greenwold M.J."/>
            <person name="Hoffmann F.G."/>
            <person name="Howard J.M."/>
            <person name="Iguchi T."/>
            <person name="Janes D.E."/>
            <person name="Khan S.Y."/>
            <person name="Kohno S."/>
            <person name="de Koning A.J."/>
            <person name="Lance S.L."/>
            <person name="McCarthy F.M."/>
            <person name="McCormack J.E."/>
            <person name="Merchant M.E."/>
            <person name="Peterson D.G."/>
            <person name="Pollock D.D."/>
            <person name="Pourmand N."/>
            <person name="Raney B.J."/>
            <person name="Roessler K.A."/>
            <person name="Sanford J.R."/>
            <person name="Sawyer R.H."/>
            <person name="Schmidt C.J."/>
            <person name="Triplett E.W."/>
            <person name="Tuberville T.D."/>
            <person name="Venegas-Anaya M."/>
            <person name="Howard J.T."/>
            <person name="Jarvis E.D."/>
            <person name="Guillette L.J.Jr."/>
            <person name="Glenn T.C."/>
            <person name="Green R.E."/>
            <person name="Ray D.A."/>
        </authorList>
    </citation>
    <scope>NUCLEOTIDE SEQUENCE [LARGE SCALE GENOMIC DNA]</scope>
    <source>
        <strain evidence="10">KSC_2009_1</strain>
    </source>
</reference>
<dbReference type="Gene3D" id="3.90.1150.10">
    <property type="entry name" value="Aspartate Aminotransferase, domain 1"/>
    <property type="match status" value="1"/>
</dbReference>
<dbReference type="InterPro" id="IPR015421">
    <property type="entry name" value="PyrdxlP-dep_Trfase_major"/>
</dbReference>
<keyword evidence="6" id="KW-0808">Transferase</keyword>
<dbReference type="Pfam" id="PF00155">
    <property type="entry name" value="Aminotran_1_2"/>
    <property type="match status" value="1"/>
</dbReference>
<accession>A0A151NBU9</accession>
<name>A0A151NBU9_ALLMI</name>
<dbReference type="PANTHER" id="PTHR11879">
    <property type="entry name" value="ASPARTATE AMINOTRANSFERASE"/>
    <property type="match status" value="1"/>
</dbReference>
<dbReference type="SUPFAM" id="SSF69203">
    <property type="entry name" value="Nucleoplasmin-like core domain"/>
    <property type="match status" value="1"/>
</dbReference>
<sequence length="590" mass="65438">MNSPLPLPSLLSDEEKPVVVLWGCELNASTRKYIVKEEDDFLEHLVSLKTICLGAEAKDELNVVAVAAKNTYGDNTPMPIASLKLSVLPMATLDGFEFTPPVDFVLKSGTGPVYLHGQHVILKDYEEYEAPCCRIDTGEAWVCPTVLRTLQLVAGDPTRDYEQLPVCGLPEFTRAATELAIGRESQAILENRAGGVQTAGVTGALRIGAEFLRRWHCQHTPGPARVYIAAHQLDFFQGIFHDAGFVDICPYLYWDSERLDVALEDFLEVLESSPEGSIILLHGPEGTGLTPRQWEEVAQVMERKHLFPFFDIPGQGLASGDLDKDARALRHFVARGFELFCAQSFSRIFGLYDEPVGNLTVVARDNVALTRIRSQLEKVAAALWGSPTCFSARVIATVLNNPALCSKWKQSLRAMAEKIMLIRAKLKEKLRILGTPGSWEHITTQLGTHSFMGLLPAVQVAYLVKHKHIYLHTDGQVSMCSINSHNMDYVAQSIHEAVVATMLGLSQHPEHCKGQEALSPLGKVGIGLFVLEPGGQTLDWEQDRKSVTFQEQFPADIRQECNALLIENCPECCARCLVQWLYEDILLSMD</sequence>
<comment type="cofactor">
    <cofactor evidence="1">
        <name>pyridoxal 5'-phosphate</name>
        <dbReference type="ChEBI" id="CHEBI:597326"/>
    </cofactor>
</comment>
<evidence type="ECO:0000313" key="11">
    <source>
        <dbReference type="Proteomes" id="UP000050525"/>
    </source>
</evidence>
<evidence type="ECO:0000256" key="4">
    <source>
        <dbReference type="ARBA" id="ARBA00012753"/>
    </source>
</evidence>
<dbReference type="InterPro" id="IPR024057">
    <property type="entry name" value="Nucleoplasmin_core_dom"/>
</dbReference>
<feature type="domain" description="Nucleoplasmin core" evidence="9">
    <location>
        <begin position="21"/>
        <end position="121"/>
    </location>
</feature>
<evidence type="ECO:0000259" key="9">
    <source>
        <dbReference type="Pfam" id="PF03066"/>
    </source>
</evidence>
<dbReference type="Pfam" id="PF03066">
    <property type="entry name" value="Nucleoplasmin"/>
    <property type="match status" value="1"/>
</dbReference>
<feature type="domain" description="Aminotransferase class I/classII large" evidence="8">
    <location>
        <begin position="144"/>
        <end position="494"/>
    </location>
</feature>
<gene>
    <name evidence="10" type="primary">GOT1L1-1</name>
    <name evidence="10" type="ORF">Y1Q_0018161</name>
</gene>
<dbReference type="InterPro" id="IPR004839">
    <property type="entry name" value="Aminotransferase_I/II_large"/>
</dbReference>
<dbReference type="InterPro" id="IPR015422">
    <property type="entry name" value="PyrdxlP-dep_Trfase_small"/>
</dbReference>
<dbReference type="EC" id="2.6.1.1" evidence="4"/>
<evidence type="ECO:0000256" key="7">
    <source>
        <dbReference type="ARBA" id="ARBA00022898"/>
    </source>
</evidence>
<dbReference type="InterPro" id="IPR015424">
    <property type="entry name" value="PyrdxlP-dep_Trfase"/>
</dbReference>
<evidence type="ECO:0000313" key="10">
    <source>
        <dbReference type="EMBL" id="KYO34284.1"/>
    </source>
</evidence>
<evidence type="ECO:0000256" key="6">
    <source>
        <dbReference type="ARBA" id="ARBA00022679"/>
    </source>
</evidence>
<comment type="subunit">
    <text evidence="3">Homodimer.</text>
</comment>
<organism evidence="10 11">
    <name type="scientific">Alligator mississippiensis</name>
    <name type="common">American alligator</name>
    <dbReference type="NCBI Taxonomy" id="8496"/>
    <lineage>
        <taxon>Eukaryota</taxon>
        <taxon>Metazoa</taxon>
        <taxon>Chordata</taxon>
        <taxon>Craniata</taxon>
        <taxon>Vertebrata</taxon>
        <taxon>Euteleostomi</taxon>
        <taxon>Archelosauria</taxon>
        <taxon>Archosauria</taxon>
        <taxon>Crocodylia</taxon>
        <taxon>Alligatoridae</taxon>
        <taxon>Alligatorinae</taxon>
        <taxon>Alligator</taxon>
    </lineage>
</organism>
<dbReference type="Proteomes" id="UP000050525">
    <property type="component" value="Unassembled WGS sequence"/>
</dbReference>
<evidence type="ECO:0000256" key="2">
    <source>
        <dbReference type="ARBA" id="ARBA00007441"/>
    </source>
</evidence>
<dbReference type="SUPFAM" id="SSF53383">
    <property type="entry name" value="PLP-dependent transferases"/>
    <property type="match status" value="1"/>
</dbReference>
<comment type="similarity">
    <text evidence="2">Belongs to the class-I pyridoxal-phosphate-dependent aminotransferase family.</text>
</comment>
<protein>
    <recommendedName>
        <fullName evidence="4">aspartate transaminase</fullName>
        <ecNumber evidence="4">2.6.1.1</ecNumber>
    </recommendedName>
</protein>
<dbReference type="STRING" id="8496.A0A151NBU9"/>
<keyword evidence="7" id="KW-0663">Pyridoxal phosphate</keyword>
<dbReference type="GO" id="GO:0004069">
    <property type="term" value="F:L-aspartate:2-oxoglutarate aminotransferase activity"/>
    <property type="evidence" value="ECO:0007669"/>
    <property type="project" value="UniProtKB-EC"/>
</dbReference>
<evidence type="ECO:0000256" key="1">
    <source>
        <dbReference type="ARBA" id="ARBA00001933"/>
    </source>
</evidence>